<organism evidence="5 6">
    <name type="scientific">Canavalia gladiata</name>
    <name type="common">Sword bean</name>
    <name type="synonym">Dolichos gladiatus</name>
    <dbReference type="NCBI Taxonomy" id="3824"/>
    <lineage>
        <taxon>Eukaryota</taxon>
        <taxon>Viridiplantae</taxon>
        <taxon>Streptophyta</taxon>
        <taxon>Embryophyta</taxon>
        <taxon>Tracheophyta</taxon>
        <taxon>Spermatophyta</taxon>
        <taxon>Magnoliopsida</taxon>
        <taxon>eudicotyledons</taxon>
        <taxon>Gunneridae</taxon>
        <taxon>Pentapetalae</taxon>
        <taxon>rosids</taxon>
        <taxon>fabids</taxon>
        <taxon>Fabales</taxon>
        <taxon>Fabaceae</taxon>
        <taxon>Papilionoideae</taxon>
        <taxon>50 kb inversion clade</taxon>
        <taxon>NPAAA clade</taxon>
        <taxon>indigoferoid/millettioid clade</taxon>
        <taxon>Phaseoleae</taxon>
        <taxon>Canavalia</taxon>
    </lineage>
</organism>
<dbReference type="PANTHER" id="PTHR12895">
    <property type="entry name" value="DYMECLIN"/>
    <property type="match status" value="1"/>
</dbReference>
<name>A0AAN9JX34_CANGL</name>
<keyword evidence="4" id="KW-0449">Lipoprotein</keyword>
<gene>
    <name evidence="5" type="ORF">VNO77_43433</name>
</gene>
<sequence length="118" mass="13572">MLDYIFKEKPLWSVFHVVFHVSRDVVIQSDRKNVILKKDVLGDQTTENLVTRNVLNFITRVEVSPKILLLHQELISFMIMEMSTQLLYGPPLAPSDVNPFLDATVIRNNSPVDSVDYN</sequence>
<evidence type="ECO:0000313" key="5">
    <source>
        <dbReference type="EMBL" id="KAK7305527.1"/>
    </source>
</evidence>
<dbReference type="GO" id="GO:0007030">
    <property type="term" value="P:Golgi organization"/>
    <property type="evidence" value="ECO:0007669"/>
    <property type="project" value="TreeGrafter"/>
</dbReference>
<proteinExistence type="inferred from homology"/>
<evidence type="ECO:0000256" key="4">
    <source>
        <dbReference type="ARBA" id="ARBA00023288"/>
    </source>
</evidence>
<evidence type="ECO:0000256" key="1">
    <source>
        <dbReference type="ARBA" id="ARBA00010603"/>
    </source>
</evidence>
<evidence type="ECO:0000256" key="3">
    <source>
        <dbReference type="ARBA" id="ARBA00022707"/>
    </source>
</evidence>
<reference evidence="5 6" key="1">
    <citation type="submission" date="2024-01" db="EMBL/GenBank/DDBJ databases">
        <title>The genomes of 5 underutilized Papilionoideae crops provide insights into root nodulation and disease resistanc.</title>
        <authorList>
            <person name="Jiang F."/>
        </authorList>
    </citation>
    <scope>NUCLEOTIDE SEQUENCE [LARGE SCALE GENOMIC DNA]</scope>
    <source>
        <strain evidence="5">LVBAO_FW01</strain>
        <tissue evidence="5">Leaves</tissue>
    </source>
</reference>
<comment type="caution">
    <text evidence="5">The sequence shown here is derived from an EMBL/GenBank/DDBJ whole genome shotgun (WGS) entry which is preliminary data.</text>
</comment>
<keyword evidence="6" id="KW-1185">Reference proteome</keyword>
<evidence type="ECO:0000313" key="6">
    <source>
        <dbReference type="Proteomes" id="UP001367508"/>
    </source>
</evidence>
<evidence type="ECO:0000256" key="2">
    <source>
        <dbReference type="ARBA" id="ARBA00015736"/>
    </source>
</evidence>
<dbReference type="AlphaFoldDB" id="A0AAN9JX34"/>
<keyword evidence="3" id="KW-0519">Myristate</keyword>
<accession>A0AAN9JX34</accession>
<dbReference type="EMBL" id="JAYMYQ010000011">
    <property type="protein sequence ID" value="KAK7305527.1"/>
    <property type="molecule type" value="Genomic_DNA"/>
</dbReference>
<protein>
    <recommendedName>
        <fullName evidence="2">Dymeclin</fullName>
    </recommendedName>
</protein>
<dbReference type="PANTHER" id="PTHR12895:SF9">
    <property type="entry name" value="DYMECLIN"/>
    <property type="match status" value="1"/>
</dbReference>
<dbReference type="InterPro" id="IPR019142">
    <property type="entry name" value="Dymeclin"/>
</dbReference>
<dbReference type="GO" id="GO:0005794">
    <property type="term" value="C:Golgi apparatus"/>
    <property type="evidence" value="ECO:0007669"/>
    <property type="project" value="TreeGrafter"/>
</dbReference>
<dbReference type="Proteomes" id="UP001367508">
    <property type="component" value="Unassembled WGS sequence"/>
</dbReference>
<comment type="similarity">
    <text evidence="1">Belongs to the dymeclin family.</text>
</comment>